<organism evidence="21">
    <name type="scientific">Exitianus indicus</name>
    <dbReference type="NCBI Taxonomy" id="317740"/>
    <lineage>
        <taxon>Eukaryota</taxon>
        <taxon>Metazoa</taxon>
        <taxon>Ecdysozoa</taxon>
        <taxon>Arthropoda</taxon>
        <taxon>Hexapoda</taxon>
        <taxon>Insecta</taxon>
        <taxon>Pterygota</taxon>
        <taxon>Neoptera</taxon>
        <taxon>Paraneoptera</taxon>
        <taxon>Hemiptera</taxon>
        <taxon>Auchenorrhyncha</taxon>
        <taxon>Membracoidea</taxon>
        <taxon>Cicadellidae</taxon>
        <taxon>Deltocephalinae</taxon>
        <taxon>Chiasmini</taxon>
        <taxon>Exitianus</taxon>
    </lineage>
</organism>
<comment type="similarity">
    <text evidence="3">Belongs to the complex I subunit 2 family.</text>
</comment>
<evidence type="ECO:0000256" key="10">
    <source>
        <dbReference type="ARBA" id="ARBA00022967"/>
    </source>
</evidence>
<keyword evidence="8 19" id="KW-0812">Transmembrane</keyword>
<evidence type="ECO:0000256" key="5">
    <source>
        <dbReference type="ARBA" id="ARBA00021008"/>
    </source>
</evidence>
<evidence type="ECO:0000256" key="11">
    <source>
        <dbReference type="ARBA" id="ARBA00022982"/>
    </source>
</evidence>
<keyword evidence="10" id="KW-1278">Translocase</keyword>
<evidence type="ECO:0000256" key="8">
    <source>
        <dbReference type="ARBA" id="ARBA00022692"/>
    </source>
</evidence>
<feature type="transmembrane region" description="Helical" evidence="19">
    <location>
        <begin position="227"/>
        <end position="247"/>
    </location>
</feature>
<evidence type="ECO:0000256" key="15">
    <source>
        <dbReference type="ARBA" id="ARBA00023128"/>
    </source>
</evidence>
<feature type="domain" description="NADH:quinone oxidoreductase/Mrp antiporter transmembrane" evidence="20">
    <location>
        <begin position="80"/>
        <end position="271"/>
    </location>
</feature>
<dbReference type="GO" id="GO:0008137">
    <property type="term" value="F:NADH dehydrogenase (ubiquinone) activity"/>
    <property type="evidence" value="ECO:0007669"/>
    <property type="project" value="UniProtKB-EC"/>
</dbReference>
<evidence type="ECO:0000256" key="19">
    <source>
        <dbReference type="SAM" id="Phobius"/>
    </source>
</evidence>
<evidence type="ECO:0000256" key="17">
    <source>
        <dbReference type="ARBA" id="ARBA00031028"/>
    </source>
</evidence>
<evidence type="ECO:0000256" key="14">
    <source>
        <dbReference type="ARBA" id="ARBA00023075"/>
    </source>
</evidence>
<evidence type="ECO:0000256" key="7">
    <source>
        <dbReference type="ARBA" id="ARBA00022660"/>
    </source>
</evidence>
<evidence type="ECO:0000256" key="3">
    <source>
        <dbReference type="ARBA" id="ARBA00007012"/>
    </source>
</evidence>
<sequence length="322" mass="37286">MQPSLILLMNTMVIGVTMTVCSNNWISMWMGMEVSMMSFIPMMMSKKKNSSQSMIKYFIMQSVASTMFLFSVVFMLVGDSMMNEMTTTIAMLIKLGVAPFHNWVLMVIESMEFFMMFIMLTMMKVPPISVLYQINSSLLTMPVMISLIVSSISSLNQSSLRKMLGFSSIYNISVMITSINSIKITLMFLMIYSMNMFMLILTIENLKVNFINQFMLYEFSLWMKLNLWINMLSMAGFPPLMGFLPKLMVIQELISMKQLMMVSIIMMTSMLILMFYTRMVFSSIIMSQTQKKWMINYSKPWHFIMILNILMTISSLSINSIN</sequence>
<evidence type="ECO:0000256" key="18">
    <source>
        <dbReference type="ARBA" id="ARBA00049551"/>
    </source>
</evidence>
<keyword evidence="15 21" id="KW-0496">Mitochondrion</keyword>
<geneLocation type="mitochondrion" evidence="21"/>
<evidence type="ECO:0000259" key="20">
    <source>
        <dbReference type="Pfam" id="PF00361"/>
    </source>
</evidence>
<feature type="transmembrane region" description="Helical" evidence="19">
    <location>
        <begin position="259"/>
        <end position="281"/>
    </location>
</feature>
<dbReference type="GO" id="GO:0006120">
    <property type="term" value="P:mitochondrial electron transport, NADH to ubiquinone"/>
    <property type="evidence" value="ECO:0007669"/>
    <property type="project" value="TreeGrafter"/>
</dbReference>
<reference evidence="21" key="1">
    <citation type="journal article" date="2017" name="Sci. Rep.">
        <title>Deep-level phylogeny of Cicadomorpha inferred from mitochondrial genomes sequenced by NGS.</title>
        <authorList>
            <person name="Song N."/>
            <person name="Cai W."/>
            <person name="Li H."/>
        </authorList>
    </citation>
    <scope>NUCLEOTIDE SEQUENCE</scope>
</reference>
<feature type="transmembrane region" description="Helical" evidence="19">
    <location>
        <begin position="57"/>
        <end position="77"/>
    </location>
</feature>
<feature type="transmembrane region" description="Helical" evidence="19">
    <location>
        <begin position="168"/>
        <end position="192"/>
    </location>
</feature>
<proteinExistence type="inferred from homology"/>
<evidence type="ECO:0000256" key="1">
    <source>
        <dbReference type="ARBA" id="ARBA00003257"/>
    </source>
</evidence>
<dbReference type="InterPro" id="IPR050175">
    <property type="entry name" value="Complex_I_Subunit_2"/>
</dbReference>
<evidence type="ECO:0000313" key="21">
    <source>
        <dbReference type="EMBL" id="ATF28578.1"/>
    </source>
</evidence>
<keyword evidence="7" id="KW-0679">Respiratory chain</keyword>
<gene>
    <name evidence="21" type="primary">nad2</name>
</gene>
<keyword evidence="11" id="KW-0249">Electron transport</keyword>
<keyword evidence="16 19" id="KW-0472">Membrane</keyword>
<evidence type="ECO:0000256" key="4">
    <source>
        <dbReference type="ARBA" id="ARBA00012944"/>
    </source>
</evidence>
<evidence type="ECO:0000256" key="9">
    <source>
        <dbReference type="ARBA" id="ARBA00022792"/>
    </source>
</evidence>
<name>A0A343KGI6_9HEMI</name>
<accession>A0A343KGI6</accession>
<keyword evidence="9" id="KW-0999">Mitochondrion inner membrane</keyword>
<dbReference type="GO" id="GO:0005743">
    <property type="term" value="C:mitochondrial inner membrane"/>
    <property type="evidence" value="ECO:0007669"/>
    <property type="project" value="UniProtKB-SubCell"/>
</dbReference>
<comment type="function">
    <text evidence="1">Core subunit of the mitochondrial membrane respiratory chain NADH dehydrogenase (Complex I) that is believed to belong to the minimal assembly required for catalysis. Complex I functions in the transfer of electrons from NADH to the respiratory chain. The immediate electron acceptor for the enzyme is believed to be ubiquinone.</text>
</comment>
<comment type="catalytic activity">
    <reaction evidence="18">
        <text>a ubiquinone + NADH + 5 H(+)(in) = a ubiquinol + NAD(+) + 4 H(+)(out)</text>
        <dbReference type="Rhea" id="RHEA:29091"/>
        <dbReference type="Rhea" id="RHEA-COMP:9565"/>
        <dbReference type="Rhea" id="RHEA-COMP:9566"/>
        <dbReference type="ChEBI" id="CHEBI:15378"/>
        <dbReference type="ChEBI" id="CHEBI:16389"/>
        <dbReference type="ChEBI" id="CHEBI:17976"/>
        <dbReference type="ChEBI" id="CHEBI:57540"/>
        <dbReference type="ChEBI" id="CHEBI:57945"/>
        <dbReference type="EC" id="7.1.1.2"/>
    </reaction>
</comment>
<dbReference type="AlphaFoldDB" id="A0A343KGI6"/>
<dbReference type="PANTHER" id="PTHR46552">
    <property type="entry name" value="NADH-UBIQUINONE OXIDOREDUCTASE CHAIN 2"/>
    <property type="match status" value="1"/>
</dbReference>
<keyword evidence="6" id="KW-0813">Transport</keyword>
<feature type="transmembrane region" description="Helical" evidence="19">
    <location>
        <begin position="301"/>
        <end position="321"/>
    </location>
</feature>
<dbReference type="EMBL" id="KY039128">
    <property type="protein sequence ID" value="ATF28578.1"/>
    <property type="molecule type" value="Genomic_DNA"/>
</dbReference>
<keyword evidence="14" id="KW-0830">Ubiquinone</keyword>
<dbReference type="PANTHER" id="PTHR46552:SF1">
    <property type="entry name" value="NADH-UBIQUINONE OXIDOREDUCTASE CHAIN 2"/>
    <property type="match status" value="1"/>
</dbReference>
<evidence type="ECO:0000256" key="13">
    <source>
        <dbReference type="ARBA" id="ARBA00023027"/>
    </source>
</evidence>
<protein>
    <recommendedName>
        <fullName evidence="5">NADH-ubiquinone oxidoreductase chain 2</fullName>
        <ecNumber evidence="4">7.1.1.2</ecNumber>
    </recommendedName>
    <alternativeName>
        <fullName evidence="17">NADH dehydrogenase subunit 2</fullName>
    </alternativeName>
</protein>
<evidence type="ECO:0000256" key="12">
    <source>
        <dbReference type="ARBA" id="ARBA00022989"/>
    </source>
</evidence>
<feature type="domain" description="NADH:quinone oxidoreductase/Mrp antiporter transmembrane" evidence="20">
    <location>
        <begin position="22"/>
        <end position="76"/>
    </location>
</feature>
<evidence type="ECO:0000256" key="16">
    <source>
        <dbReference type="ARBA" id="ARBA00023136"/>
    </source>
</evidence>
<comment type="subcellular location">
    <subcellularLocation>
        <location evidence="2">Mitochondrion inner membrane</location>
        <topology evidence="2">Multi-pass membrane protein</topology>
    </subcellularLocation>
</comment>
<dbReference type="EC" id="7.1.1.2" evidence="4"/>
<keyword evidence="13" id="KW-0520">NAD</keyword>
<evidence type="ECO:0000256" key="2">
    <source>
        <dbReference type="ARBA" id="ARBA00004448"/>
    </source>
</evidence>
<dbReference type="InterPro" id="IPR001750">
    <property type="entry name" value="ND/Mrp_TM"/>
</dbReference>
<evidence type="ECO:0000256" key="6">
    <source>
        <dbReference type="ARBA" id="ARBA00022448"/>
    </source>
</evidence>
<dbReference type="Pfam" id="PF00361">
    <property type="entry name" value="Proton_antipo_M"/>
    <property type="match status" value="2"/>
</dbReference>
<feature type="transmembrane region" description="Helical" evidence="19">
    <location>
        <begin position="12"/>
        <end position="36"/>
    </location>
</feature>
<keyword evidence="12 19" id="KW-1133">Transmembrane helix</keyword>
<feature type="transmembrane region" description="Helical" evidence="19">
    <location>
        <begin position="138"/>
        <end position="156"/>
    </location>
</feature>